<proteinExistence type="predicted"/>
<sequence>MHIEILTLRISLPGCGSLKEKRQRMGGLHERFGRNPAVAVCESADHDRLDASEWTFVVAAMSSQKVGSLCSEIEDKVQRTVDGRVMEAIREVV</sequence>
<dbReference type="InterPro" id="IPR036746">
    <property type="entry name" value="TT1725-like_sf"/>
</dbReference>
<name>A0A1I7INL8_9GAMM</name>
<reference evidence="2" key="1">
    <citation type="submission" date="2016-10" db="EMBL/GenBank/DDBJ databases">
        <authorList>
            <person name="Varghese N."/>
            <person name="Submissions S."/>
        </authorList>
    </citation>
    <scope>NUCLEOTIDE SEQUENCE [LARGE SCALE GENOMIC DNA]</scope>
    <source>
        <strain evidence="2">CGMCC 1.6981</strain>
    </source>
</reference>
<dbReference type="STRING" id="463301.SAMN04487955_107167"/>
<organism evidence="1 2">
    <name type="scientific">Halomonas korlensis</name>
    <dbReference type="NCBI Taxonomy" id="463301"/>
    <lineage>
        <taxon>Bacteria</taxon>
        <taxon>Pseudomonadati</taxon>
        <taxon>Pseudomonadota</taxon>
        <taxon>Gammaproteobacteria</taxon>
        <taxon>Oceanospirillales</taxon>
        <taxon>Halomonadaceae</taxon>
        <taxon>Halomonas</taxon>
    </lineage>
</organism>
<dbReference type="InterPro" id="IPR007546">
    <property type="entry name" value="DUF503"/>
</dbReference>
<dbReference type="Proteomes" id="UP000198693">
    <property type="component" value="Unassembled WGS sequence"/>
</dbReference>
<keyword evidence="2" id="KW-1185">Reference proteome</keyword>
<dbReference type="AlphaFoldDB" id="A0A1I7INL8"/>
<dbReference type="SUPFAM" id="SSF103007">
    <property type="entry name" value="Hypothetical protein TT1725"/>
    <property type="match status" value="1"/>
</dbReference>
<evidence type="ECO:0008006" key="3">
    <source>
        <dbReference type="Google" id="ProtNLM"/>
    </source>
</evidence>
<dbReference type="EMBL" id="FPBP01000007">
    <property type="protein sequence ID" value="SFU74511.1"/>
    <property type="molecule type" value="Genomic_DNA"/>
</dbReference>
<gene>
    <name evidence="1" type="ORF">SAMN04487955_107167</name>
</gene>
<accession>A0A1I7INL8</accession>
<dbReference type="Gene3D" id="3.30.70.1120">
    <property type="entry name" value="TT1725-like"/>
    <property type="match status" value="1"/>
</dbReference>
<evidence type="ECO:0000313" key="1">
    <source>
        <dbReference type="EMBL" id="SFU74511.1"/>
    </source>
</evidence>
<dbReference type="Pfam" id="PF04456">
    <property type="entry name" value="DUF503"/>
    <property type="match status" value="1"/>
</dbReference>
<evidence type="ECO:0000313" key="2">
    <source>
        <dbReference type="Proteomes" id="UP000198693"/>
    </source>
</evidence>
<dbReference type="RefSeq" id="WP_089795931.1">
    <property type="nucleotide sequence ID" value="NZ_FPBP01000007.1"/>
</dbReference>
<dbReference type="OrthoDB" id="9809023at2"/>
<protein>
    <recommendedName>
        <fullName evidence="3">DUF503 domain-containing protein</fullName>
    </recommendedName>
</protein>